<dbReference type="InterPro" id="IPR008972">
    <property type="entry name" value="Cupredoxin"/>
</dbReference>
<dbReference type="Pfam" id="PF02298">
    <property type="entry name" value="Cu_bind_like"/>
    <property type="match status" value="1"/>
</dbReference>
<dbReference type="Gene3D" id="2.60.40.420">
    <property type="entry name" value="Cupredoxins - blue copper proteins"/>
    <property type="match status" value="1"/>
</dbReference>
<name>A0A4S4DGD5_CAMSN</name>
<evidence type="ECO:0000313" key="7">
    <source>
        <dbReference type="Proteomes" id="UP000306102"/>
    </source>
</evidence>
<dbReference type="Proteomes" id="UP000306102">
    <property type="component" value="Unassembled WGS sequence"/>
</dbReference>
<comment type="caution">
    <text evidence="6">The sequence shown here is derived from an EMBL/GenBank/DDBJ whole genome shotgun (WGS) entry which is preliminary data.</text>
</comment>
<feature type="signal peptide" evidence="4">
    <location>
        <begin position="1"/>
        <end position="23"/>
    </location>
</feature>
<evidence type="ECO:0000313" key="6">
    <source>
        <dbReference type="EMBL" id="THG01394.1"/>
    </source>
</evidence>
<dbReference type="GO" id="GO:0009055">
    <property type="term" value="F:electron transfer activity"/>
    <property type="evidence" value="ECO:0007669"/>
    <property type="project" value="InterPro"/>
</dbReference>
<sequence>MAVVRTLVSLAVTAMLLFSVAMATNYTVGGPNGGWDMSTNVQSWASSQSFSVGDDLLFQYMPNHNVLEVTKADHDSCQTSNPIQTYSGGNTVVPLTSPGKRYFICGSMGHCSQGMKVEVDTLASQASPPSIATPPNPSIASPFPPPESETQPTMSSPIPAPTTSPLSPVSSLASPYHVPSTEPLANSPPNGFAPPHPSSSATKINTLVGYSVGFSFAVAILLTL</sequence>
<dbReference type="InterPro" id="IPR003245">
    <property type="entry name" value="Phytocyanin_dom"/>
</dbReference>
<feature type="domain" description="Phytocyanin" evidence="5">
    <location>
        <begin position="24"/>
        <end position="123"/>
    </location>
</feature>
<keyword evidence="7" id="KW-1185">Reference proteome</keyword>
<evidence type="ECO:0000256" key="3">
    <source>
        <dbReference type="SAM" id="MobiDB-lite"/>
    </source>
</evidence>
<dbReference type="CDD" id="cd04216">
    <property type="entry name" value="Phytocyanin"/>
    <property type="match status" value="1"/>
</dbReference>
<feature type="compositionally biased region" description="Low complexity" evidence="3">
    <location>
        <begin position="161"/>
        <end position="175"/>
    </location>
</feature>
<accession>A0A4S4DGD5</accession>
<dbReference type="SUPFAM" id="SSF49503">
    <property type="entry name" value="Cupredoxins"/>
    <property type="match status" value="1"/>
</dbReference>
<dbReference type="PROSITE" id="PS51485">
    <property type="entry name" value="PHYTOCYANIN"/>
    <property type="match status" value="1"/>
</dbReference>
<dbReference type="PANTHER" id="PTHR33021">
    <property type="entry name" value="BLUE COPPER PROTEIN"/>
    <property type="match status" value="1"/>
</dbReference>
<protein>
    <recommendedName>
        <fullName evidence="5">Phytocyanin domain-containing protein</fullName>
    </recommendedName>
</protein>
<dbReference type="PANTHER" id="PTHR33021:SF492">
    <property type="entry name" value="UCLACYANIN 1"/>
    <property type="match status" value="1"/>
</dbReference>
<evidence type="ECO:0000256" key="1">
    <source>
        <dbReference type="ARBA" id="ARBA00022723"/>
    </source>
</evidence>
<evidence type="ECO:0000259" key="5">
    <source>
        <dbReference type="PROSITE" id="PS51485"/>
    </source>
</evidence>
<feature type="region of interest" description="Disordered" evidence="3">
    <location>
        <begin position="122"/>
        <end position="197"/>
    </location>
</feature>
<reference evidence="6 7" key="1">
    <citation type="journal article" date="2018" name="Proc. Natl. Acad. Sci. U.S.A.">
        <title>Draft genome sequence of Camellia sinensis var. sinensis provides insights into the evolution of the tea genome and tea quality.</title>
        <authorList>
            <person name="Wei C."/>
            <person name="Yang H."/>
            <person name="Wang S."/>
            <person name="Zhao J."/>
            <person name="Liu C."/>
            <person name="Gao L."/>
            <person name="Xia E."/>
            <person name="Lu Y."/>
            <person name="Tai Y."/>
            <person name="She G."/>
            <person name="Sun J."/>
            <person name="Cao H."/>
            <person name="Tong W."/>
            <person name="Gao Q."/>
            <person name="Li Y."/>
            <person name="Deng W."/>
            <person name="Jiang X."/>
            <person name="Wang W."/>
            <person name="Chen Q."/>
            <person name="Zhang S."/>
            <person name="Li H."/>
            <person name="Wu J."/>
            <person name="Wang P."/>
            <person name="Li P."/>
            <person name="Shi C."/>
            <person name="Zheng F."/>
            <person name="Jian J."/>
            <person name="Huang B."/>
            <person name="Shan D."/>
            <person name="Shi M."/>
            <person name="Fang C."/>
            <person name="Yue Y."/>
            <person name="Li F."/>
            <person name="Li D."/>
            <person name="Wei S."/>
            <person name="Han B."/>
            <person name="Jiang C."/>
            <person name="Yin Y."/>
            <person name="Xia T."/>
            <person name="Zhang Z."/>
            <person name="Bennetzen J.L."/>
            <person name="Zhao S."/>
            <person name="Wan X."/>
        </authorList>
    </citation>
    <scope>NUCLEOTIDE SEQUENCE [LARGE SCALE GENOMIC DNA]</scope>
    <source>
        <strain evidence="7">cv. Shuchazao</strain>
        <tissue evidence="6">Leaf</tissue>
    </source>
</reference>
<feature type="compositionally biased region" description="Pro residues" evidence="3">
    <location>
        <begin position="131"/>
        <end position="147"/>
    </location>
</feature>
<dbReference type="GO" id="GO:0046872">
    <property type="term" value="F:metal ion binding"/>
    <property type="evidence" value="ECO:0007669"/>
    <property type="project" value="UniProtKB-KW"/>
</dbReference>
<keyword evidence="4" id="KW-0732">Signal</keyword>
<organism evidence="6 7">
    <name type="scientific">Camellia sinensis var. sinensis</name>
    <name type="common">China tea</name>
    <dbReference type="NCBI Taxonomy" id="542762"/>
    <lineage>
        <taxon>Eukaryota</taxon>
        <taxon>Viridiplantae</taxon>
        <taxon>Streptophyta</taxon>
        <taxon>Embryophyta</taxon>
        <taxon>Tracheophyta</taxon>
        <taxon>Spermatophyta</taxon>
        <taxon>Magnoliopsida</taxon>
        <taxon>eudicotyledons</taxon>
        <taxon>Gunneridae</taxon>
        <taxon>Pentapetalae</taxon>
        <taxon>asterids</taxon>
        <taxon>Ericales</taxon>
        <taxon>Theaceae</taxon>
        <taxon>Camellia</taxon>
    </lineage>
</organism>
<dbReference type="InterPro" id="IPR039391">
    <property type="entry name" value="Phytocyanin-like"/>
</dbReference>
<dbReference type="STRING" id="542762.A0A4S4DGD5"/>
<dbReference type="AlphaFoldDB" id="A0A4S4DGD5"/>
<evidence type="ECO:0000256" key="2">
    <source>
        <dbReference type="ARBA" id="ARBA00023180"/>
    </source>
</evidence>
<keyword evidence="1" id="KW-0479">Metal-binding</keyword>
<feature type="chain" id="PRO_5020938447" description="Phytocyanin domain-containing protein" evidence="4">
    <location>
        <begin position="24"/>
        <end position="224"/>
    </location>
</feature>
<proteinExistence type="predicted"/>
<gene>
    <name evidence="6" type="ORF">TEA_013432</name>
</gene>
<dbReference type="GO" id="GO:0005886">
    <property type="term" value="C:plasma membrane"/>
    <property type="evidence" value="ECO:0007669"/>
    <property type="project" value="TreeGrafter"/>
</dbReference>
<keyword evidence="2" id="KW-0325">Glycoprotein</keyword>
<dbReference type="EMBL" id="SDRB02011425">
    <property type="protein sequence ID" value="THG01394.1"/>
    <property type="molecule type" value="Genomic_DNA"/>
</dbReference>
<dbReference type="FunFam" id="2.60.40.420:FF:000003">
    <property type="entry name" value="Blue copper"/>
    <property type="match status" value="1"/>
</dbReference>
<evidence type="ECO:0000256" key="4">
    <source>
        <dbReference type="SAM" id="SignalP"/>
    </source>
</evidence>